<dbReference type="PANTHER" id="PTHR12802">
    <property type="entry name" value="SWI/SNF COMPLEX-RELATED"/>
    <property type="match status" value="1"/>
</dbReference>
<dbReference type="InterPro" id="IPR032451">
    <property type="entry name" value="SMARCC_C"/>
</dbReference>
<dbReference type="Proteomes" id="UP001237642">
    <property type="component" value="Unassembled WGS sequence"/>
</dbReference>
<reference evidence="3" key="2">
    <citation type="submission" date="2023-05" db="EMBL/GenBank/DDBJ databases">
        <authorList>
            <person name="Schelkunov M.I."/>
        </authorList>
    </citation>
    <scope>NUCLEOTIDE SEQUENCE</scope>
    <source>
        <strain evidence="3">Hsosn_3</strain>
        <tissue evidence="3">Leaf</tissue>
    </source>
</reference>
<reference evidence="3" key="1">
    <citation type="submission" date="2023-02" db="EMBL/GenBank/DDBJ databases">
        <title>Genome of toxic invasive species Heracleum sosnowskyi carries increased number of genes despite the absence of recent whole-genome duplications.</title>
        <authorList>
            <person name="Schelkunov M."/>
            <person name="Shtratnikova V."/>
            <person name="Makarenko M."/>
            <person name="Klepikova A."/>
            <person name="Omelchenko D."/>
            <person name="Novikova G."/>
            <person name="Obukhova E."/>
            <person name="Bogdanov V."/>
            <person name="Penin A."/>
            <person name="Logacheva M."/>
        </authorList>
    </citation>
    <scope>NUCLEOTIDE SEQUENCE</scope>
    <source>
        <strain evidence="3">Hsosn_3</strain>
        <tissue evidence="3">Leaf</tissue>
    </source>
</reference>
<name>A0AAD8J7B2_9APIA</name>
<keyword evidence="4" id="KW-1185">Reference proteome</keyword>
<evidence type="ECO:0000313" key="4">
    <source>
        <dbReference type="Proteomes" id="UP001237642"/>
    </source>
</evidence>
<dbReference type="Pfam" id="PF16495">
    <property type="entry name" value="SWIRM-assoc_1"/>
    <property type="match status" value="1"/>
</dbReference>
<gene>
    <name evidence="3" type="ORF">POM88_007135</name>
</gene>
<organism evidence="3 4">
    <name type="scientific">Heracleum sosnowskyi</name>
    <dbReference type="NCBI Taxonomy" id="360622"/>
    <lineage>
        <taxon>Eukaryota</taxon>
        <taxon>Viridiplantae</taxon>
        <taxon>Streptophyta</taxon>
        <taxon>Embryophyta</taxon>
        <taxon>Tracheophyta</taxon>
        <taxon>Spermatophyta</taxon>
        <taxon>Magnoliopsida</taxon>
        <taxon>eudicotyledons</taxon>
        <taxon>Gunneridae</taxon>
        <taxon>Pentapetalae</taxon>
        <taxon>asterids</taxon>
        <taxon>campanulids</taxon>
        <taxon>Apiales</taxon>
        <taxon>Apiaceae</taxon>
        <taxon>Apioideae</taxon>
        <taxon>apioid superclade</taxon>
        <taxon>Tordylieae</taxon>
        <taxon>Tordyliinae</taxon>
        <taxon>Heracleum</taxon>
    </lineage>
</organism>
<evidence type="ECO:0000256" key="1">
    <source>
        <dbReference type="ARBA" id="ARBA00023242"/>
    </source>
</evidence>
<proteinExistence type="predicted"/>
<accession>A0AAD8J7B2</accession>
<comment type="caution">
    <text evidence="3">The sequence shown here is derived from an EMBL/GenBank/DDBJ whole genome shotgun (WGS) entry which is preliminary data.</text>
</comment>
<dbReference type="EMBL" id="JAUIZM010000002">
    <property type="protein sequence ID" value="KAK1397272.1"/>
    <property type="molecule type" value="Genomic_DNA"/>
</dbReference>
<protein>
    <recommendedName>
        <fullName evidence="2">SMARCC C-terminal domain-containing protein</fullName>
    </recommendedName>
</protein>
<feature type="domain" description="SMARCC C-terminal" evidence="2">
    <location>
        <begin position="334"/>
        <end position="367"/>
    </location>
</feature>
<dbReference type="PANTHER" id="PTHR12802:SF61">
    <property type="entry name" value="SWI_SNF COMPLEX SUBUNIT SWI3C"/>
    <property type="match status" value="1"/>
</dbReference>
<sequence length="381" mass="43280">MSSHTRVIASVRRSLLDDFNAAADDSHVFFTPPSKTDDEQFETNIVKKDHKQFEMNCSRIIGKVRKRSFEDNQLNCSTSIRKLSFEDHQLNSSKKVRKISVEDHQLNCSKKVRKISFEDHQAAMKLLNSIERIEKIVMERIKRLNNAPAAKKAEWDRKIRNLMSMRMKYYYAWSAFMRGDLLLVTQAWISQEHVKTKSKAQCIVHFLSFPMDDSSMKNVEVPHIPISVKLSNNDECDRSHSNLHGHHAGLTLQDTNAESRVPFANYANPIMALVAFLASAVGPRVAAAYTHTTLIELTLDDQVATSDYNITDSSQQEDSTPLSDAKLRAASKPGLSAAATKSKLFADHEEREIRRLSTNIINHQEIKHKISLDAEYIVGEL</sequence>
<keyword evidence="1" id="KW-0539">Nucleus</keyword>
<evidence type="ECO:0000313" key="3">
    <source>
        <dbReference type="EMBL" id="KAK1397272.1"/>
    </source>
</evidence>
<dbReference type="AlphaFoldDB" id="A0AAD8J7B2"/>
<evidence type="ECO:0000259" key="2">
    <source>
        <dbReference type="Pfam" id="PF16495"/>
    </source>
</evidence>